<accession>A0A7J7FYH3</accession>
<proteinExistence type="predicted"/>
<reference evidence="2 3" key="2">
    <citation type="submission" date="2020-07" db="EMBL/GenBank/DDBJ databases">
        <title>Genome assembly of wild tea tree DASZ reveals pedigree and selection history of tea varieties.</title>
        <authorList>
            <person name="Zhang W."/>
        </authorList>
    </citation>
    <scope>NUCLEOTIDE SEQUENCE [LARGE SCALE GENOMIC DNA]</scope>
    <source>
        <strain evidence="3">cv. G240</strain>
        <tissue evidence="2">Leaf</tissue>
    </source>
</reference>
<feature type="compositionally biased region" description="Basic and acidic residues" evidence="1">
    <location>
        <begin position="267"/>
        <end position="278"/>
    </location>
</feature>
<evidence type="ECO:0000313" key="3">
    <source>
        <dbReference type="Proteomes" id="UP000593564"/>
    </source>
</evidence>
<organism evidence="2 3">
    <name type="scientific">Camellia sinensis</name>
    <name type="common">Tea plant</name>
    <name type="synonym">Thea sinensis</name>
    <dbReference type="NCBI Taxonomy" id="4442"/>
    <lineage>
        <taxon>Eukaryota</taxon>
        <taxon>Viridiplantae</taxon>
        <taxon>Streptophyta</taxon>
        <taxon>Embryophyta</taxon>
        <taxon>Tracheophyta</taxon>
        <taxon>Spermatophyta</taxon>
        <taxon>Magnoliopsida</taxon>
        <taxon>eudicotyledons</taxon>
        <taxon>Gunneridae</taxon>
        <taxon>Pentapetalae</taxon>
        <taxon>asterids</taxon>
        <taxon>Ericales</taxon>
        <taxon>Theaceae</taxon>
        <taxon>Camellia</taxon>
    </lineage>
</organism>
<comment type="caution">
    <text evidence="2">The sequence shown here is derived from an EMBL/GenBank/DDBJ whole genome shotgun (WGS) entry which is preliminary data.</text>
</comment>
<dbReference type="EMBL" id="JACBKZ010000014">
    <property type="protein sequence ID" value="KAF5933197.1"/>
    <property type="molecule type" value="Genomic_DNA"/>
</dbReference>
<feature type="compositionally biased region" description="Basic and acidic residues" evidence="1">
    <location>
        <begin position="117"/>
        <end position="142"/>
    </location>
</feature>
<keyword evidence="3" id="KW-1185">Reference proteome</keyword>
<feature type="region of interest" description="Disordered" evidence="1">
    <location>
        <begin position="251"/>
        <end position="285"/>
    </location>
</feature>
<dbReference type="AlphaFoldDB" id="A0A7J7FYH3"/>
<gene>
    <name evidence="2" type="ORF">HYC85_029368</name>
</gene>
<evidence type="ECO:0000313" key="2">
    <source>
        <dbReference type="EMBL" id="KAF5933197.1"/>
    </source>
</evidence>
<name>A0A7J7FYH3_CAMSI</name>
<reference evidence="3" key="1">
    <citation type="journal article" date="2020" name="Nat. Commun.">
        <title>Genome assembly of wild tea tree DASZ reveals pedigree and selection history of tea varieties.</title>
        <authorList>
            <person name="Zhang W."/>
            <person name="Zhang Y."/>
            <person name="Qiu H."/>
            <person name="Guo Y."/>
            <person name="Wan H."/>
            <person name="Zhang X."/>
            <person name="Scossa F."/>
            <person name="Alseekh S."/>
            <person name="Zhang Q."/>
            <person name="Wang P."/>
            <person name="Xu L."/>
            <person name="Schmidt M.H."/>
            <person name="Jia X."/>
            <person name="Li D."/>
            <person name="Zhu A."/>
            <person name="Guo F."/>
            <person name="Chen W."/>
            <person name="Ni D."/>
            <person name="Usadel B."/>
            <person name="Fernie A.R."/>
            <person name="Wen W."/>
        </authorList>
    </citation>
    <scope>NUCLEOTIDE SEQUENCE [LARGE SCALE GENOMIC DNA]</scope>
    <source>
        <strain evidence="3">cv. G240</strain>
    </source>
</reference>
<evidence type="ECO:0000256" key="1">
    <source>
        <dbReference type="SAM" id="MobiDB-lite"/>
    </source>
</evidence>
<dbReference type="Proteomes" id="UP000593564">
    <property type="component" value="Unassembled WGS sequence"/>
</dbReference>
<feature type="region of interest" description="Disordered" evidence="1">
    <location>
        <begin position="117"/>
        <end position="176"/>
    </location>
</feature>
<sequence>MHVANQTAIKKDTRNLLAIGQDFSHQREDSDEEALDDDSLEAAVMQRMCPRCRLSYKWLKGLPVHGKQYYRDVQRRPKPTNAYNKRPYPAKVRQQPLVVEPAVDRMHAKGKRPLYEIKARDWPPRPASRRIENDHLHRRPESSSKLGVRAKQLPSQPASKVPSKEEKGSATSGSVSSWLPGVPDWFVMQNKPREVPTQRNVGNQGRMVKPPLVVPNNWVLLKHPRTKEPDMVPVISRSQRRKIQCRYTQYQQDLKESGESSSLIQTEGKKNPKSDHTPKPTLQSKVGCSREQLAKVHSKLRVREKASLAGLEKALMESGSETEEEIGMSQKKEMVEEEMFEAFMAKQTFLVKKPVEENHSKEPVSNEVAECSM</sequence>
<protein>
    <submittedName>
        <fullName evidence="2">Uncharacterized protein</fullName>
    </submittedName>
</protein>